<evidence type="ECO:0000256" key="2">
    <source>
        <dbReference type="SAM" id="MobiDB-lite"/>
    </source>
</evidence>
<evidence type="ECO:0000256" key="1">
    <source>
        <dbReference type="ARBA" id="ARBA00007179"/>
    </source>
</evidence>
<reference evidence="3" key="1">
    <citation type="submission" date="2023-11" db="EMBL/GenBank/DDBJ databases">
        <title>Genome assemblies of two species of porcelain crab, Petrolisthes cinctipes and Petrolisthes manimaculis (Anomura: Porcellanidae).</title>
        <authorList>
            <person name="Angst P."/>
        </authorList>
    </citation>
    <scope>NUCLEOTIDE SEQUENCE</scope>
    <source>
        <strain evidence="3">PB745_02</strain>
        <tissue evidence="3">Gill</tissue>
    </source>
</reference>
<dbReference type="PANTHER" id="PTHR12736:SF21">
    <property type="entry name" value="LANC-LIKE PROTEIN 2"/>
    <property type="match status" value="1"/>
</dbReference>
<dbReference type="InterPro" id="IPR020464">
    <property type="entry name" value="LanC-like_prot_euk"/>
</dbReference>
<dbReference type="GO" id="GO:0005886">
    <property type="term" value="C:plasma membrane"/>
    <property type="evidence" value="ECO:0007669"/>
    <property type="project" value="TreeGrafter"/>
</dbReference>
<dbReference type="Proteomes" id="UP001292094">
    <property type="component" value="Unassembled WGS sequence"/>
</dbReference>
<dbReference type="GO" id="GO:0003676">
    <property type="term" value="F:nucleic acid binding"/>
    <property type="evidence" value="ECO:0007669"/>
    <property type="project" value="InterPro"/>
</dbReference>
<protein>
    <recommendedName>
        <fullName evidence="5">LanC-like protein 2</fullName>
    </recommendedName>
</protein>
<dbReference type="InterPro" id="IPR036867">
    <property type="entry name" value="R3H_dom_sf"/>
</dbReference>
<keyword evidence="4" id="KW-1185">Reference proteome</keyword>
<feature type="compositionally biased region" description="Polar residues" evidence="2">
    <location>
        <begin position="550"/>
        <end position="563"/>
    </location>
</feature>
<dbReference type="InterPro" id="IPR007822">
    <property type="entry name" value="LANC-like"/>
</dbReference>
<dbReference type="GO" id="GO:0005975">
    <property type="term" value="P:carbohydrate metabolic process"/>
    <property type="evidence" value="ECO:0007669"/>
    <property type="project" value="InterPro"/>
</dbReference>
<dbReference type="PANTHER" id="PTHR12736">
    <property type="entry name" value="LANC-LIKE PROTEIN"/>
    <property type="match status" value="1"/>
</dbReference>
<dbReference type="InterPro" id="IPR012341">
    <property type="entry name" value="6hp_glycosidase-like_sf"/>
</dbReference>
<dbReference type="AlphaFoldDB" id="A0AAE1QGA7"/>
<feature type="region of interest" description="Disordered" evidence="2">
    <location>
        <begin position="590"/>
        <end position="610"/>
    </location>
</feature>
<dbReference type="SUPFAM" id="SSF158745">
    <property type="entry name" value="LanC-like"/>
    <property type="match status" value="1"/>
</dbReference>
<proteinExistence type="inferred from homology"/>
<dbReference type="CDD" id="cd04794">
    <property type="entry name" value="euk_LANCL"/>
    <property type="match status" value="1"/>
</dbReference>
<dbReference type="SMART" id="SM01260">
    <property type="entry name" value="LANC_like"/>
    <property type="match status" value="1"/>
</dbReference>
<gene>
    <name evidence="3" type="ORF">Pmani_003543</name>
</gene>
<sequence>MFPGFLRRSGPDRSAVLNAQSFKNPYPKEIRDDRTQVMDPQQRMLSATYRYKLDETIKKLVSKWESGKNQGAKKEDVSIYSGTTGHALLYFRLFQQYKEQSYLSKGYDLLNEDLRKLKKKGKHSSFLMGDSGTLALGAWYYNKTGVEDKCAMCVKELLQLSKYIIPLNTSVKDEVLDGKAGYLYSLLFLRSKGVRNDLVTSDAVRQVVKAILDSGQQTAMKERSPTPLLYLWHGKAYIGAARGLVGVLFMLLQAREFLEMNELHGVVRQAVDFVCGLQLLNGNIPFTLESPSEFQVHWNHGAPGAIFLFGKAYQVFGDAKYMQHAYMAGDCVWERGLARDGYGLANGTAGNGYALLYLYQVTGRPEFLYRAGQFGCWVKDYDTHCCKPSEHPYSIEWDQCQLLLITRVIISAATSRWQLLHAGIEAHSAWSGMASGGGDRLRVVTAVNLRQKMDALVSDLSHALDESQLPQYHRKRRGFKRRAKLATNLGLSGNRGVLSEDSSSSIGEVLLSQDNKSSIPLTDSDDLSPPSESRHRTQLLTHHHHHHRASSNLVESDSVNENFSPARPHNRSVDASLCRRRKCKRLALDPDIPSASTSTTTTTTVPTAPPPTAALLSPPAIAKPTTLAPSSSTSLLPGATRKKKVLRQSPETENRYLAISAGKRKRGRERSAEWCASGGHVSHHHHHGHHHHHHHHRRYGSSSSSSHLHHHSNLRVHRSSQASTEDSMEYDYSDDANMEHSTSESSSESETGIYTCDEGREADDEQSDWFAEPDPVYGVPGASNVARQRTPTARLSWWNDNDLGLSSSAKALFKERYETMSVENQQACRLRFQKLRERLLVSIGSRHDATPKRREIRAGRRRLRDRKPGFSIVSSVNEKVSRFLQDPRQSELRLRPMTDKDRDQLRHLANLYSLSIHSTDDHNAPILTKTRNTITKQRLEVDEAVSCNLSFPGGLPVPLSDLKRRRRTPPPPPSNLTEGSNDSVESITNSANLPGGGFRPPVPSVSWEDDGGDCCADSLSERLADSEPDPLPSPTSLGLHDCTL</sequence>
<name>A0AAE1QGA7_9EUCA</name>
<feature type="region of interest" description="Disordered" evidence="2">
    <location>
        <begin position="958"/>
        <end position="1044"/>
    </location>
</feature>
<feature type="compositionally biased region" description="Polar residues" evidence="2">
    <location>
        <begin position="975"/>
        <end position="992"/>
    </location>
</feature>
<comment type="caution">
    <text evidence="3">The sequence shown here is derived from an EMBL/GenBank/DDBJ whole genome shotgun (WGS) entry which is preliminary data.</text>
</comment>
<dbReference type="PRINTS" id="PR01950">
    <property type="entry name" value="LANCSUPER"/>
</dbReference>
<feature type="compositionally biased region" description="Basic residues" evidence="2">
    <location>
        <begin position="707"/>
        <end position="718"/>
    </location>
</feature>
<evidence type="ECO:0008006" key="5">
    <source>
        <dbReference type="Google" id="ProtNLM"/>
    </source>
</evidence>
<dbReference type="PRINTS" id="PR01951">
    <property type="entry name" value="LANCEUKARYTE"/>
</dbReference>
<feature type="region of interest" description="Disordered" evidence="2">
    <location>
        <begin position="624"/>
        <end position="730"/>
    </location>
</feature>
<dbReference type="SUPFAM" id="SSF82708">
    <property type="entry name" value="R3H domain"/>
    <property type="match status" value="1"/>
</dbReference>
<comment type="similarity">
    <text evidence="1">Belongs to the LanC-like protein family.</text>
</comment>
<organism evidence="3 4">
    <name type="scientific">Petrolisthes manimaculis</name>
    <dbReference type="NCBI Taxonomy" id="1843537"/>
    <lineage>
        <taxon>Eukaryota</taxon>
        <taxon>Metazoa</taxon>
        <taxon>Ecdysozoa</taxon>
        <taxon>Arthropoda</taxon>
        <taxon>Crustacea</taxon>
        <taxon>Multicrustacea</taxon>
        <taxon>Malacostraca</taxon>
        <taxon>Eumalacostraca</taxon>
        <taxon>Eucarida</taxon>
        <taxon>Decapoda</taxon>
        <taxon>Pleocyemata</taxon>
        <taxon>Anomura</taxon>
        <taxon>Galatheoidea</taxon>
        <taxon>Porcellanidae</taxon>
        <taxon>Petrolisthes</taxon>
    </lineage>
</organism>
<dbReference type="GO" id="GO:0031179">
    <property type="term" value="P:peptide modification"/>
    <property type="evidence" value="ECO:0007669"/>
    <property type="project" value="InterPro"/>
</dbReference>
<dbReference type="Pfam" id="PF05147">
    <property type="entry name" value="LANC_like"/>
    <property type="match status" value="1"/>
</dbReference>
<dbReference type="Gene3D" id="1.50.10.10">
    <property type="match status" value="1"/>
</dbReference>
<feature type="compositionally biased region" description="Basic residues" evidence="2">
    <location>
        <begin position="681"/>
        <end position="699"/>
    </location>
</feature>
<accession>A0AAE1QGA7</accession>
<dbReference type="EMBL" id="JAWZYT010000259">
    <property type="protein sequence ID" value="KAK4325886.1"/>
    <property type="molecule type" value="Genomic_DNA"/>
</dbReference>
<evidence type="ECO:0000313" key="4">
    <source>
        <dbReference type="Proteomes" id="UP001292094"/>
    </source>
</evidence>
<feature type="compositionally biased region" description="Low complexity" evidence="2">
    <location>
        <begin position="624"/>
        <end position="639"/>
    </location>
</feature>
<feature type="region of interest" description="Disordered" evidence="2">
    <location>
        <begin position="517"/>
        <end position="571"/>
    </location>
</feature>
<evidence type="ECO:0000313" key="3">
    <source>
        <dbReference type="EMBL" id="KAK4325886.1"/>
    </source>
</evidence>
<feature type="compositionally biased region" description="Low complexity" evidence="2">
    <location>
        <begin position="593"/>
        <end position="606"/>
    </location>
</feature>